<dbReference type="Proteomes" id="UP000091857">
    <property type="component" value="Chromosome 2"/>
</dbReference>
<dbReference type="InterPro" id="IPR040079">
    <property type="entry name" value="Glutathione_S-Trfase"/>
</dbReference>
<dbReference type="InterPro" id="IPR036249">
    <property type="entry name" value="Thioredoxin-like_sf"/>
</dbReference>
<dbReference type="InterPro" id="IPR010987">
    <property type="entry name" value="Glutathione-S-Trfase_C-like"/>
</dbReference>
<dbReference type="STRING" id="3983.A0A2C9WGC0"/>
<feature type="domain" description="GST C-terminal" evidence="6">
    <location>
        <begin position="88"/>
        <end position="214"/>
    </location>
</feature>
<feature type="domain" description="GST N-terminal" evidence="5">
    <location>
        <begin position="4"/>
        <end position="83"/>
    </location>
</feature>
<dbReference type="Pfam" id="PF02798">
    <property type="entry name" value="GST_N"/>
    <property type="match status" value="1"/>
</dbReference>
<dbReference type="FunFam" id="1.20.1050.10:FF:000012">
    <property type="entry name" value="Tau class glutathione S-transferase"/>
    <property type="match status" value="1"/>
</dbReference>
<comment type="caution">
    <text evidence="7">The sequence shown here is derived from an EMBL/GenBank/DDBJ whole genome shotgun (WGS) entry which is preliminary data.</text>
</comment>
<dbReference type="GO" id="GO:0005737">
    <property type="term" value="C:cytoplasm"/>
    <property type="evidence" value="ECO:0000318"/>
    <property type="project" value="GO_Central"/>
</dbReference>
<comment type="similarity">
    <text evidence="4">Belongs to the GST superfamily.</text>
</comment>
<dbReference type="Gene3D" id="1.20.1050.10">
    <property type="match status" value="1"/>
</dbReference>
<dbReference type="SUPFAM" id="SSF47616">
    <property type="entry name" value="GST C-terminal domain-like"/>
    <property type="match status" value="1"/>
</dbReference>
<dbReference type="Pfam" id="PF00043">
    <property type="entry name" value="GST_C"/>
    <property type="match status" value="1"/>
</dbReference>
<dbReference type="PANTHER" id="PTHR11260:SF695">
    <property type="entry name" value="GLUTATHIONE TRANSFERASE"/>
    <property type="match status" value="1"/>
</dbReference>
<dbReference type="PROSITE" id="PS50404">
    <property type="entry name" value="GST_NTER"/>
    <property type="match status" value="1"/>
</dbReference>
<dbReference type="AlphaFoldDB" id="A0A2C9WGC0"/>
<name>A0A2C9WGC0_MANES</name>
<evidence type="ECO:0000259" key="5">
    <source>
        <dbReference type="PROSITE" id="PS50404"/>
    </source>
</evidence>
<keyword evidence="8" id="KW-1185">Reference proteome</keyword>
<dbReference type="Gramene" id="Manes.02G148100.1.v8.1">
    <property type="protein sequence ID" value="Manes.02G148100.1.v8.1.CDS"/>
    <property type="gene ID" value="Manes.02G148100.v8.1"/>
</dbReference>
<dbReference type="FunFam" id="3.40.30.10:FF:000014">
    <property type="entry name" value="Tau class glutathione S-transferase"/>
    <property type="match status" value="1"/>
</dbReference>
<protein>
    <recommendedName>
        <fullName evidence="1">glutathione transferase</fullName>
        <ecNumber evidence="1">2.5.1.18</ecNumber>
    </recommendedName>
</protein>
<dbReference type="InterPro" id="IPR036282">
    <property type="entry name" value="Glutathione-S-Trfase_C_sf"/>
</dbReference>
<dbReference type="EMBL" id="CM004388">
    <property type="protein sequence ID" value="OAY58080.1"/>
    <property type="molecule type" value="Genomic_DNA"/>
</dbReference>
<proteinExistence type="inferred from homology"/>
<dbReference type="InterPro" id="IPR045073">
    <property type="entry name" value="Omega/Tau-like"/>
</dbReference>
<dbReference type="OrthoDB" id="844856at2759"/>
<evidence type="ECO:0000256" key="1">
    <source>
        <dbReference type="ARBA" id="ARBA00012452"/>
    </source>
</evidence>
<comment type="catalytic activity">
    <reaction evidence="3">
        <text>RX + glutathione = an S-substituted glutathione + a halide anion + H(+)</text>
        <dbReference type="Rhea" id="RHEA:16437"/>
        <dbReference type="ChEBI" id="CHEBI:15378"/>
        <dbReference type="ChEBI" id="CHEBI:16042"/>
        <dbReference type="ChEBI" id="CHEBI:17792"/>
        <dbReference type="ChEBI" id="CHEBI:57925"/>
        <dbReference type="ChEBI" id="CHEBI:90779"/>
        <dbReference type="EC" id="2.5.1.18"/>
    </reaction>
</comment>
<dbReference type="SFLD" id="SFLDG00358">
    <property type="entry name" value="Main_(cytGST)"/>
    <property type="match status" value="1"/>
</dbReference>
<dbReference type="CDD" id="cd03058">
    <property type="entry name" value="GST_N_Tau"/>
    <property type="match status" value="1"/>
</dbReference>
<sequence>MAGDKVTLLGFWGSPFALRVKWALKLKGVDYEYIEEDLSNKSPLLLLYNPVHKKVPVLVHNSNPVAESLVIIEYIDEVWKGNPLLPLDPHERAKARFWAKFADEKCMGVIIRTFLTEGEEKDKVVKEARENLKSLEGALEGKKFFGGETIGYLEIAAGWIRPWTQIVEEIAGVKVMDAETMPLLNTWFDNFLQVPAVKECIPPRDKLREHLKGLYVLWRGSST</sequence>
<evidence type="ECO:0000256" key="3">
    <source>
        <dbReference type="ARBA" id="ARBA00047960"/>
    </source>
</evidence>
<organism evidence="7 8">
    <name type="scientific">Manihot esculenta</name>
    <name type="common">Cassava</name>
    <name type="synonym">Jatropha manihot</name>
    <dbReference type="NCBI Taxonomy" id="3983"/>
    <lineage>
        <taxon>Eukaryota</taxon>
        <taxon>Viridiplantae</taxon>
        <taxon>Streptophyta</taxon>
        <taxon>Embryophyta</taxon>
        <taxon>Tracheophyta</taxon>
        <taxon>Spermatophyta</taxon>
        <taxon>Magnoliopsida</taxon>
        <taxon>eudicotyledons</taxon>
        <taxon>Gunneridae</taxon>
        <taxon>Pentapetalae</taxon>
        <taxon>rosids</taxon>
        <taxon>fabids</taxon>
        <taxon>Malpighiales</taxon>
        <taxon>Euphorbiaceae</taxon>
        <taxon>Crotonoideae</taxon>
        <taxon>Manihoteae</taxon>
        <taxon>Manihot</taxon>
    </lineage>
</organism>
<dbReference type="SFLD" id="SFLDG01152">
    <property type="entry name" value="Main.3:_Omega-_and_Tau-like"/>
    <property type="match status" value="1"/>
</dbReference>
<dbReference type="SUPFAM" id="SSF52833">
    <property type="entry name" value="Thioredoxin-like"/>
    <property type="match status" value="1"/>
</dbReference>
<accession>A0A2C9WGC0</accession>
<dbReference type="InterPro" id="IPR004045">
    <property type="entry name" value="Glutathione_S-Trfase_N"/>
</dbReference>
<reference evidence="8" key="1">
    <citation type="journal article" date="2016" name="Nat. Biotechnol.">
        <title>Sequencing wild and cultivated cassava and related species reveals extensive interspecific hybridization and genetic diversity.</title>
        <authorList>
            <person name="Bredeson J.V."/>
            <person name="Lyons J.B."/>
            <person name="Prochnik S.E."/>
            <person name="Wu G.A."/>
            <person name="Ha C.M."/>
            <person name="Edsinger-Gonzales E."/>
            <person name="Grimwood J."/>
            <person name="Schmutz J."/>
            <person name="Rabbi I.Y."/>
            <person name="Egesi C."/>
            <person name="Nauluvula P."/>
            <person name="Lebot V."/>
            <person name="Ndunguru J."/>
            <person name="Mkamilo G."/>
            <person name="Bart R.S."/>
            <person name="Setter T.L."/>
            <person name="Gleadow R.M."/>
            <person name="Kulakow P."/>
            <person name="Ferguson M.E."/>
            <person name="Rounsley S."/>
            <person name="Rokhsar D.S."/>
        </authorList>
    </citation>
    <scope>NUCLEOTIDE SEQUENCE [LARGE SCALE GENOMIC DNA]</scope>
    <source>
        <strain evidence="8">cv. AM560-2</strain>
    </source>
</reference>
<dbReference type="InterPro" id="IPR004046">
    <property type="entry name" value="GST_C"/>
</dbReference>
<gene>
    <name evidence="7" type="ORF">MANES_02G148100v8</name>
</gene>
<dbReference type="PROSITE" id="PS50405">
    <property type="entry name" value="GST_CTER"/>
    <property type="match status" value="1"/>
</dbReference>
<dbReference type="Gene3D" id="3.40.30.10">
    <property type="entry name" value="Glutaredoxin"/>
    <property type="match status" value="1"/>
</dbReference>
<dbReference type="PANTHER" id="PTHR11260">
    <property type="entry name" value="GLUTATHIONE S-TRANSFERASE, GST, SUPERFAMILY, GST DOMAIN CONTAINING"/>
    <property type="match status" value="1"/>
</dbReference>
<evidence type="ECO:0000256" key="2">
    <source>
        <dbReference type="ARBA" id="ARBA00022679"/>
    </source>
</evidence>
<dbReference type="CDD" id="cd03185">
    <property type="entry name" value="GST_C_Tau"/>
    <property type="match status" value="1"/>
</dbReference>
<dbReference type="SFLD" id="SFLDS00019">
    <property type="entry name" value="Glutathione_Transferase_(cytos"/>
    <property type="match status" value="1"/>
</dbReference>
<dbReference type="InterPro" id="IPR045074">
    <property type="entry name" value="GST_C_Tau"/>
</dbReference>
<evidence type="ECO:0000259" key="6">
    <source>
        <dbReference type="PROSITE" id="PS50405"/>
    </source>
</evidence>
<evidence type="ECO:0000256" key="4">
    <source>
        <dbReference type="RuleBase" id="RU003494"/>
    </source>
</evidence>
<dbReference type="EC" id="2.5.1.18" evidence="1"/>
<dbReference type="GO" id="GO:0004364">
    <property type="term" value="F:glutathione transferase activity"/>
    <property type="evidence" value="ECO:0000318"/>
    <property type="project" value="GO_Central"/>
</dbReference>
<evidence type="ECO:0000313" key="8">
    <source>
        <dbReference type="Proteomes" id="UP000091857"/>
    </source>
</evidence>
<keyword evidence="2" id="KW-0808">Transferase</keyword>
<dbReference type="OMA" id="WFAHWLP"/>
<dbReference type="GO" id="GO:0006749">
    <property type="term" value="P:glutathione metabolic process"/>
    <property type="evidence" value="ECO:0000318"/>
    <property type="project" value="GO_Central"/>
</dbReference>
<evidence type="ECO:0000313" key="7">
    <source>
        <dbReference type="EMBL" id="OAY58080.1"/>
    </source>
</evidence>